<evidence type="ECO:0000259" key="3">
    <source>
        <dbReference type="PROSITE" id="PS51677"/>
    </source>
</evidence>
<protein>
    <recommendedName>
        <fullName evidence="3">NodB homology domain-containing protein</fullName>
    </recommendedName>
</protein>
<dbReference type="Proteomes" id="UP000216752">
    <property type="component" value="Chromosome"/>
</dbReference>
<accession>A0ABZ3IHN2</accession>
<name>A0ABZ3IHN2_9FIRM</name>
<dbReference type="InterPro" id="IPR051398">
    <property type="entry name" value="Polysacch_Deacetylase"/>
</dbReference>
<dbReference type="SUPFAM" id="SSF88713">
    <property type="entry name" value="Glycoside hydrolase/deacetylase"/>
    <property type="match status" value="1"/>
</dbReference>
<dbReference type="Pfam" id="PF01522">
    <property type="entry name" value="Polysacc_deac_1"/>
    <property type="match status" value="1"/>
</dbReference>
<evidence type="ECO:0000256" key="2">
    <source>
        <dbReference type="ARBA" id="ARBA00022729"/>
    </source>
</evidence>
<evidence type="ECO:0000313" key="5">
    <source>
        <dbReference type="Proteomes" id="UP000216752"/>
    </source>
</evidence>
<evidence type="ECO:0000256" key="1">
    <source>
        <dbReference type="ARBA" id="ARBA00004613"/>
    </source>
</evidence>
<dbReference type="RefSeq" id="WP_094605556.1">
    <property type="nucleotide sequence ID" value="NZ_CP155573.1"/>
</dbReference>
<feature type="domain" description="NodB homology" evidence="3">
    <location>
        <begin position="92"/>
        <end position="275"/>
    </location>
</feature>
<proteinExistence type="predicted"/>
<dbReference type="InterPro" id="IPR011330">
    <property type="entry name" value="Glyco_hydro/deAcase_b/a-brl"/>
</dbReference>
<dbReference type="EMBL" id="CP155573">
    <property type="protein sequence ID" value="XFO65186.1"/>
    <property type="molecule type" value="Genomic_DNA"/>
</dbReference>
<sequence>MKIRVWIPLVITLLMVCLSSYGFCSGTDKFKRSDFPVVLMYHDIKETEINGFDVSVKDFCQQLDWLAAHEYKTLSVHEFVECLTQNTPFPKKSVLITFDDGYDGINTYAVPELRKRGMKATFFIIKNRMGNKLTGYSYLTEQQIKELSVDPLFSIQPHTLTHADLTKISAEQLQDEVAGSKKFFEDLTGTQSETIACPYGSYNKSVLDAVKRAGYKASFAVSDQGLYDHEARFSIPRIYMGIIMGKNNMELFKKSVLNYKSIPKEAFVERFGSLD</sequence>
<keyword evidence="2" id="KW-0732">Signal</keyword>
<dbReference type="PANTHER" id="PTHR34216">
    <property type="match status" value="1"/>
</dbReference>
<reference evidence="4" key="1">
    <citation type="submission" date="2024-05" db="EMBL/GenBank/DDBJ databases">
        <title>Isolation and characterization of Sporomusa carbonis sp. nov., a carboxydotrophic hydrogenogen in the genus of Sporomusa isolated from a charcoal burning pile.</title>
        <authorList>
            <person name="Boeer T."/>
            <person name="Rosenbaum F."/>
            <person name="Eysell L."/>
            <person name="Mueller V."/>
            <person name="Daniel R."/>
            <person name="Poehlein A."/>
        </authorList>
    </citation>
    <scope>NUCLEOTIDE SEQUENCE [LARGE SCALE GENOMIC DNA]</scope>
    <source>
        <strain evidence="4">DSM 10669</strain>
    </source>
</reference>
<comment type="subcellular location">
    <subcellularLocation>
        <location evidence="1">Secreted</location>
    </subcellularLocation>
</comment>
<dbReference type="PROSITE" id="PS51677">
    <property type="entry name" value="NODB"/>
    <property type="match status" value="1"/>
</dbReference>
<evidence type="ECO:0000313" key="4">
    <source>
        <dbReference type="EMBL" id="XFO65186.1"/>
    </source>
</evidence>
<organism evidence="4 5">
    <name type="scientific">Sporomusa silvacetica DSM 10669</name>
    <dbReference type="NCBI Taxonomy" id="1123289"/>
    <lineage>
        <taxon>Bacteria</taxon>
        <taxon>Bacillati</taxon>
        <taxon>Bacillota</taxon>
        <taxon>Negativicutes</taxon>
        <taxon>Selenomonadales</taxon>
        <taxon>Sporomusaceae</taxon>
        <taxon>Sporomusa</taxon>
    </lineage>
</organism>
<dbReference type="CDD" id="cd10918">
    <property type="entry name" value="CE4_NodB_like_5s_6s"/>
    <property type="match status" value="1"/>
</dbReference>
<gene>
    <name evidence="4" type="ORF">SPSIL_012950</name>
</gene>
<keyword evidence="5" id="KW-1185">Reference proteome</keyword>
<dbReference type="Gene3D" id="3.20.20.370">
    <property type="entry name" value="Glycoside hydrolase/deacetylase"/>
    <property type="match status" value="1"/>
</dbReference>
<dbReference type="PANTHER" id="PTHR34216:SF3">
    <property type="entry name" value="POLY-BETA-1,6-N-ACETYL-D-GLUCOSAMINE N-DEACETYLASE"/>
    <property type="match status" value="1"/>
</dbReference>
<dbReference type="InterPro" id="IPR002509">
    <property type="entry name" value="NODB_dom"/>
</dbReference>